<evidence type="ECO:0000256" key="3">
    <source>
        <dbReference type="ARBA" id="ARBA00022448"/>
    </source>
</evidence>
<feature type="transmembrane region" description="Helical" evidence="10">
    <location>
        <begin position="227"/>
        <end position="245"/>
    </location>
</feature>
<sequence>MPTAGGPPPRRNIDDTAELPAFLDSAKSDEGPATSEIKVKKTVRKFPLTTGFTALLRHRHALSVLVRRDLAVKYQATVMGYMWSLLEPLGLAAIYWFVFGVVFGSDLGLPEGREVGYALFIVSGIFAYQWFSSAVSEGTKSLGGQSSLITVMKVPREVFPVSKVFARFAEYVVGFPIIIIMAIVFGGVFGWNLFWLIPAILIQAILLTGMVFILSALNVLYKDVQRFLSLFMRVLFYASAVIYPVTKVEDALEGHELIYRIYSMNPLVGIFQMHRAVWIPEFAPDMYQLYSALGFSIFLLFFGRWIFYKLEPRVLKAL</sequence>
<feature type="transmembrane region" description="Helical" evidence="10">
    <location>
        <begin position="115"/>
        <end position="131"/>
    </location>
</feature>
<dbReference type="OrthoDB" id="9789409at2"/>
<dbReference type="InterPro" id="IPR047817">
    <property type="entry name" value="ABC2_TM_bact-type"/>
</dbReference>
<feature type="transmembrane region" description="Helical" evidence="10">
    <location>
        <begin position="195"/>
        <end position="220"/>
    </location>
</feature>
<evidence type="ECO:0000256" key="9">
    <source>
        <dbReference type="ARBA" id="ARBA00023251"/>
    </source>
</evidence>
<dbReference type="InterPro" id="IPR013525">
    <property type="entry name" value="ABC2_TM"/>
</dbReference>
<keyword evidence="3 10" id="KW-0813">Transport</keyword>
<evidence type="ECO:0000313" key="13">
    <source>
        <dbReference type="Proteomes" id="UP000308760"/>
    </source>
</evidence>
<feature type="transmembrane region" description="Helical" evidence="10">
    <location>
        <begin position="168"/>
        <end position="189"/>
    </location>
</feature>
<dbReference type="PANTHER" id="PTHR30413:SF8">
    <property type="entry name" value="TRANSPORT PERMEASE PROTEIN"/>
    <property type="match status" value="1"/>
</dbReference>
<dbReference type="PROSITE" id="PS51012">
    <property type="entry name" value="ABC_TM2"/>
    <property type="match status" value="1"/>
</dbReference>
<reference evidence="12 13" key="2">
    <citation type="submission" date="2019-05" db="EMBL/GenBank/DDBJ databases">
        <title>Glycomyces buryatensis sp. nov.</title>
        <authorList>
            <person name="Nikitina E."/>
        </authorList>
    </citation>
    <scope>NUCLEOTIDE SEQUENCE [LARGE SCALE GENOMIC DNA]</scope>
    <source>
        <strain evidence="12 13">18</strain>
    </source>
</reference>
<organism evidence="12 13">
    <name type="scientific">Glycomyces buryatensis</name>
    <dbReference type="NCBI Taxonomy" id="2570927"/>
    <lineage>
        <taxon>Bacteria</taxon>
        <taxon>Bacillati</taxon>
        <taxon>Actinomycetota</taxon>
        <taxon>Actinomycetes</taxon>
        <taxon>Glycomycetales</taxon>
        <taxon>Glycomycetaceae</taxon>
        <taxon>Glycomyces</taxon>
    </lineage>
</organism>
<keyword evidence="4 10" id="KW-1003">Cell membrane</keyword>
<dbReference type="GO" id="GO:0043190">
    <property type="term" value="C:ATP-binding cassette (ABC) transporter complex"/>
    <property type="evidence" value="ECO:0007669"/>
    <property type="project" value="InterPro"/>
</dbReference>
<proteinExistence type="inferred from homology"/>
<keyword evidence="13" id="KW-1185">Reference proteome</keyword>
<evidence type="ECO:0000313" key="12">
    <source>
        <dbReference type="EMBL" id="THV43483.1"/>
    </source>
</evidence>
<accession>A0A4S8QFR9</accession>
<gene>
    <name evidence="12" type="ORF">FAB82_01020</name>
</gene>
<evidence type="ECO:0000256" key="8">
    <source>
        <dbReference type="ARBA" id="ARBA00023136"/>
    </source>
</evidence>
<comment type="caution">
    <text evidence="12">The sequence shown here is derived from an EMBL/GenBank/DDBJ whole genome shotgun (WGS) entry which is preliminary data.</text>
</comment>
<dbReference type="GO" id="GO:0140359">
    <property type="term" value="F:ABC-type transporter activity"/>
    <property type="evidence" value="ECO:0007669"/>
    <property type="project" value="InterPro"/>
</dbReference>
<evidence type="ECO:0000256" key="5">
    <source>
        <dbReference type="ARBA" id="ARBA00022519"/>
    </source>
</evidence>
<name>A0A4S8QFR9_9ACTN</name>
<feature type="domain" description="ABC transmembrane type-2" evidence="11">
    <location>
        <begin position="79"/>
        <end position="310"/>
    </location>
</feature>
<dbReference type="Pfam" id="PF01061">
    <property type="entry name" value="ABC2_membrane"/>
    <property type="match status" value="1"/>
</dbReference>
<feature type="transmembrane region" description="Helical" evidence="10">
    <location>
        <begin position="81"/>
        <end position="103"/>
    </location>
</feature>
<keyword evidence="9" id="KW-0046">Antibiotic resistance</keyword>
<dbReference type="GO" id="GO:0046677">
    <property type="term" value="P:response to antibiotic"/>
    <property type="evidence" value="ECO:0007669"/>
    <property type="project" value="UniProtKB-KW"/>
</dbReference>
<reference evidence="13" key="1">
    <citation type="submission" date="2019-04" db="EMBL/GenBank/DDBJ databases">
        <title>Nocardioides xinjiangensis sp. nov.</title>
        <authorList>
            <person name="Liu S."/>
        </authorList>
    </citation>
    <scope>NUCLEOTIDE SEQUENCE [LARGE SCALE GENOMIC DNA]</scope>
    <source>
        <strain evidence="13">18</strain>
    </source>
</reference>
<keyword evidence="8 10" id="KW-0472">Membrane</keyword>
<keyword evidence="7 10" id="KW-1133">Transmembrane helix</keyword>
<evidence type="ECO:0000256" key="4">
    <source>
        <dbReference type="ARBA" id="ARBA00022475"/>
    </source>
</evidence>
<dbReference type="PRINTS" id="PR00164">
    <property type="entry name" value="ABC2TRNSPORT"/>
</dbReference>
<comment type="similarity">
    <text evidence="2 10">Belongs to the ABC-2 integral membrane protein family.</text>
</comment>
<evidence type="ECO:0000256" key="2">
    <source>
        <dbReference type="ARBA" id="ARBA00007783"/>
    </source>
</evidence>
<feature type="transmembrane region" description="Helical" evidence="10">
    <location>
        <begin position="289"/>
        <end position="308"/>
    </location>
</feature>
<evidence type="ECO:0000256" key="6">
    <source>
        <dbReference type="ARBA" id="ARBA00022692"/>
    </source>
</evidence>
<protein>
    <recommendedName>
        <fullName evidence="10">Transport permease protein</fullName>
    </recommendedName>
</protein>
<evidence type="ECO:0000256" key="10">
    <source>
        <dbReference type="RuleBase" id="RU361157"/>
    </source>
</evidence>
<evidence type="ECO:0000256" key="7">
    <source>
        <dbReference type="ARBA" id="ARBA00022989"/>
    </source>
</evidence>
<dbReference type="PANTHER" id="PTHR30413">
    <property type="entry name" value="INNER MEMBRANE TRANSPORT PERMEASE"/>
    <property type="match status" value="1"/>
</dbReference>
<evidence type="ECO:0000259" key="11">
    <source>
        <dbReference type="PROSITE" id="PS51012"/>
    </source>
</evidence>
<dbReference type="AlphaFoldDB" id="A0A4S8QFR9"/>
<dbReference type="InterPro" id="IPR000412">
    <property type="entry name" value="ABC_2_transport"/>
</dbReference>
<dbReference type="GO" id="GO:0015920">
    <property type="term" value="P:lipopolysaccharide transport"/>
    <property type="evidence" value="ECO:0007669"/>
    <property type="project" value="TreeGrafter"/>
</dbReference>
<keyword evidence="6 10" id="KW-0812">Transmembrane</keyword>
<keyword evidence="5" id="KW-0997">Cell inner membrane</keyword>
<evidence type="ECO:0000256" key="1">
    <source>
        <dbReference type="ARBA" id="ARBA00004429"/>
    </source>
</evidence>
<dbReference type="EMBL" id="STGY01000003">
    <property type="protein sequence ID" value="THV43483.1"/>
    <property type="molecule type" value="Genomic_DNA"/>
</dbReference>
<comment type="subcellular location">
    <subcellularLocation>
        <location evidence="1">Cell inner membrane</location>
        <topology evidence="1">Multi-pass membrane protein</topology>
    </subcellularLocation>
    <subcellularLocation>
        <location evidence="10">Cell membrane</location>
        <topology evidence="10">Multi-pass membrane protein</topology>
    </subcellularLocation>
</comment>
<dbReference type="Proteomes" id="UP000308760">
    <property type="component" value="Unassembled WGS sequence"/>
</dbReference>